<evidence type="ECO:0000313" key="3">
    <source>
        <dbReference type="Proteomes" id="UP001256711"/>
    </source>
</evidence>
<accession>A0AAW8TZY0</accession>
<gene>
    <name evidence="2" type="ORF">P7H43_08540</name>
</gene>
<dbReference type="RefSeq" id="WP_231452716.1">
    <property type="nucleotide sequence ID" value="NZ_CAJJLU010000007.1"/>
</dbReference>
<dbReference type="EMBL" id="JARQBJ010000003">
    <property type="protein sequence ID" value="MDT2810532.1"/>
    <property type="molecule type" value="Genomic_DNA"/>
</dbReference>
<evidence type="ECO:0000313" key="2">
    <source>
        <dbReference type="EMBL" id="MDT2810532.1"/>
    </source>
</evidence>
<sequence length="241" mass="26359">MPAALVLGASGDIGEAVCRRLAKEGWSLYCHYHHNEEKVLKFVSELRESYPHQDFFMVCLDMLDYREIAPFLADLFQVDGVVFAAGFTKYGLLSEHSQQDMTALWKVHVETPMLLLASLEDKLRQSGRGRVVFIGSVYGLAGSSMETVYSAVKGAQQSFAKAYAKEVASLGITVNCVAPGAVATQMNHQFTDDQLQELSADIPLGRLAVTSEIAAAVAYLFSKEAQYTTGTTIPVTGGWLY</sequence>
<dbReference type="Gene3D" id="3.40.50.720">
    <property type="entry name" value="NAD(P)-binding Rossmann-like Domain"/>
    <property type="match status" value="1"/>
</dbReference>
<proteinExistence type="inferred from homology"/>
<dbReference type="Proteomes" id="UP001256711">
    <property type="component" value="Unassembled WGS sequence"/>
</dbReference>
<dbReference type="PRINTS" id="PR00081">
    <property type="entry name" value="GDHRDH"/>
</dbReference>
<dbReference type="PANTHER" id="PTHR42879">
    <property type="entry name" value="3-OXOACYL-(ACYL-CARRIER-PROTEIN) REDUCTASE"/>
    <property type="match status" value="1"/>
</dbReference>
<dbReference type="NCBIfam" id="NF047420">
    <property type="entry name" value="EF_P_mod_YmfI"/>
    <property type="match status" value="1"/>
</dbReference>
<dbReference type="AlphaFoldDB" id="A0AAW8TZY0"/>
<organism evidence="2 3">
    <name type="scientific">Enterococcus asini</name>
    <dbReference type="NCBI Taxonomy" id="57732"/>
    <lineage>
        <taxon>Bacteria</taxon>
        <taxon>Bacillati</taxon>
        <taxon>Bacillota</taxon>
        <taxon>Bacilli</taxon>
        <taxon>Lactobacillales</taxon>
        <taxon>Enterococcaceae</taxon>
        <taxon>Enterococcus</taxon>
    </lineage>
</organism>
<dbReference type="PANTHER" id="PTHR42879:SF2">
    <property type="entry name" value="3-OXOACYL-[ACYL-CARRIER-PROTEIN] REDUCTASE FABG"/>
    <property type="match status" value="1"/>
</dbReference>
<name>A0AAW8TZY0_9ENTE</name>
<reference evidence="2" key="1">
    <citation type="submission" date="2023-03" db="EMBL/GenBank/DDBJ databases">
        <authorList>
            <person name="Shen W."/>
            <person name="Cai J."/>
        </authorList>
    </citation>
    <scope>NUCLEOTIDE SEQUENCE</scope>
    <source>
        <strain evidence="2">B226-2</strain>
    </source>
</reference>
<dbReference type="CDD" id="cd05233">
    <property type="entry name" value="SDR_c"/>
    <property type="match status" value="1"/>
</dbReference>
<dbReference type="InterPro" id="IPR036291">
    <property type="entry name" value="NAD(P)-bd_dom_sf"/>
</dbReference>
<dbReference type="Pfam" id="PF13561">
    <property type="entry name" value="adh_short_C2"/>
    <property type="match status" value="1"/>
</dbReference>
<dbReference type="InterPro" id="IPR050259">
    <property type="entry name" value="SDR"/>
</dbReference>
<evidence type="ECO:0000256" key="1">
    <source>
        <dbReference type="ARBA" id="ARBA00006484"/>
    </source>
</evidence>
<dbReference type="InterPro" id="IPR002347">
    <property type="entry name" value="SDR_fam"/>
</dbReference>
<protein>
    <submittedName>
        <fullName evidence="2">SDR family oxidoreductase</fullName>
    </submittedName>
</protein>
<dbReference type="SUPFAM" id="SSF51735">
    <property type="entry name" value="NAD(P)-binding Rossmann-fold domains"/>
    <property type="match status" value="1"/>
</dbReference>
<comment type="caution">
    <text evidence="2">The sequence shown here is derived from an EMBL/GenBank/DDBJ whole genome shotgun (WGS) entry which is preliminary data.</text>
</comment>
<comment type="similarity">
    <text evidence="1">Belongs to the short-chain dehydrogenases/reductases (SDR) family.</text>
</comment>